<dbReference type="AlphaFoldDB" id="A0A2T3KWS3"/>
<proteinExistence type="predicted"/>
<organism evidence="1 2">
    <name type="scientific">Photobacterium leiognathi subsp. mandapamensis</name>
    <name type="common">Photobacterium mandapamensis</name>
    <dbReference type="NCBI Taxonomy" id="48408"/>
    <lineage>
        <taxon>Bacteria</taxon>
        <taxon>Pseudomonadati</taxon>
        <taxon>Pseudomonadota</taxon>
        <taxon>Gammaproteobacteria</taxon>
        <taxon>Vibrionales</taxon>
        <taxon>Vibrionaceae</taxon>
        <taxon>Photobacterium</taxon>
    </lineage>
</organism>
<dbReference type="Proteomes" id="UP000240530">
    <property type="component" value="Unassembled WGS sequence"/>
</dbReference>
<evidence type="ECO:0000313" key="1">
    <source>
        <dbReference type="EMBL" id="PSV11835.1"/>
    </source>
</evidence>
<protein>
    <recommendedName>
        <fullName evidence="3">Tautomerase enzyme</fullName>
    </recommendedName>
</protein>
<dbReference type="EMBL" id="PYNS01000005">
    <property type="protein sequence ID" value="PSV11835.1"/>
    <property type="molecule type" value="Genomic_DNA"/>
</dbReference>
<accession>A0A2T3KWS3</accession>
<evidence type="ECO:0008006" key="3">
    <source>
        <dbReference type="Google" id="ProtNLM"/>
    </source>
</evidence>
<gene>
    <name evidence="1" type="ORF">C0W93_08070</name>
</gene>
<comment type="caution">
    <text evidence="1">The sequence shown here is derived from an EMBL/GenBank/DDBJ whole genome shotgun (WGS) entry which is preliminary data.</text>
</comment>
<dbReference type="RefSeq" id="WP_107174640.1">
    <property type="nucleotide sequence ID" value="NZ_CP131586.1"/>
</dbReference>
<dbReference type="GeneID" id="99743298"/>
<name>A0A2T3KWS3_PHOLD</name>
<reference evidence="1 2" key="1">
    <citation type="submission" date="2018-03" db="EMBL/GenBank/DDBJ databases">
        <title>Whole genome sequencing of Histamine producing bacteria.</title>
        <authorList>
            <person name="Butler K."/>
        </authorList>
    </citation>
    <scope>NUCLEOTIDE SEQUENCE [LARGE SCALE GENOMIC DNA]</scope>
    <source>
        <strain evidence="1 2">Res.4.1</strain>
    </source>
</reference>
<sequence>MPLIAIKALPFETQVEIDDALKSLSEQIAIQCEISLEHIMITWEWINNDHYIHNGEVVEKQQQITHPVLIELTAPNYYSQQNIVFLMELIAKDISSNLPINKGNIFISFTPAYSDGVYDHGSVINWDDS</sequence>
<evidence type="ECO:0000313" key="2">
    <source>
        <dbReference type="Proteomes" id="UP000240530"/>
    </source>
</evidence>